<dbReference type="KEGG" id="cmic:caldi_32380"/>
<dbReference type="InterPro" id="IPR001119">
    <property type="entry name" value="SLH_dom"/>
</dbReference>
<organism evidence="3 4">
    <name type="scientific">Caldinitratiruptor microaerophilus</name>
    <dbReference type="NCBI Taxonomy" id="671077"/>
    <lineage>
        <taxon>Bacteria</taxon>
        <taxon>Bacillati</taxon>
        <taxon>Bacillota</taxon>
        <taxon>Clostridia</taxon>
        <taxon>Eubacteriales</taxon>
        <taxon>Symbiobacteriaceae</taxon>
        <taxon>Caldinitratiruptor</taxon>
    </lineage>
</organism>
<feature type="domain" description="SLH" evidence="2">
    <location>
        <begin position="236"/>
        <end position="299"/>
    </location>
</feature>
<evidence type="ECO:0000313" key="3">
    <source>
        <dbReference type="EMBL" id="BDG62148.1"/>
    </source>
</evidence>
<evidence type="ECO:0000313" key="4">
    <source>
        <dbReference type="Proteomes" id="UP001163687"/>
    </source>
</evidence>
<dbReference type="PANTHER" id="PTHR43308:SF5">
    <property type="entry name" value="S-LAYER PROTEIN _ PEPTIDOGLYCAN ENDO-BETA-N-ACETYLGLUCOSAMINIDASE"/>
    <property type="match status" value="1"/>
</dbReference>
<dbReference type="EMBL" id="AP025628">
    <property type="protein sequence ID" value="BDG62148.1"/>
    <property type="molecule type" value="Genomic_DNA"/>
</dbReference>
<name>A0AA35GA51_9FIRM</name>
<keyword evidence="1" id="KW-0677">Repeat</keyword>
<dbReference type="Proteomes" id="UP001163687">
    <property type="component" value="Chromosome"/>
</dbReference>
<evidence type="ECO:0000259" key="2">
    <source>
        <dbReference type="PROSITE" id="PS51272"/>
    </source>
</evidence>
<proteinExistence type="predicted"/>
<dbReference type="AlphaFoldDB" id="A0AA35GA51"/>
<dbReference type="Pfam" id="PF00395">
    <property type="entry name" value="SLH"/>
    <property type="match status" value="2"/>
</dbReference>
<dbReference type="InterPro" id="IPR051465">
    <property type="entry name" value="Cell_Envelope_Struct_Comp"/>
</dbReference>
<feature type="domain" description="SLH" evidence="2">
    <location>
        <begin position="81"/>
        <end position="144"/>
    </location>
</feature>
<sequence length="444" mass="48337">MGYNGNRWVEGSSSPSDLGVVTRANQTFWHVDGGKPMRLVQTVPWGRRIVSLFAMFVVLVSAARGGAQSGYTTDSKLDAHPDEPVFRDVQGHWAEASIREAVAAGYVHGYPDGTFRPDAPVTRAELLALTVKALQQAGYLPRIHVPYAADEFDPQLREHWVVKQGFLPLALATTPGAGQWLHLVDMDAAATRLESAVWLAHMARPALRMRLSILDQRRAENWSEAAQAAARKGIEDGVWPFQDAVPAEIRPYVLEAVRSGLIVGLPNGRFGGDEPVTRAQLVAMLQRMAPVSALSHGGPAVPEPALPGRGRVVGARLTWSHGASRAPRPLQGSRQEDWPALNRLITALSDAARSGDVLPPEGVGRLPVPPPHPVHLVVQYADATQDRVESAVRCEGDPSGSRRCAAEPDWMIVNDRVVFAPALWEYYHGQMRLDMPMLPVDAGN</sequence>
<gene>
    <name evidence="3" type="ORF">caldi_32380</name>
</gene>
<protein>
    <recommendedName>
        <fullName evidence="2">SLH domain-containing protein</fullName>
    </recommendedName>
</protein>
<dbReference type="PROSITE" id="PS51272">
    <property type="entry name" value="SLH"/>
    <property type="match status" value="2"/>
</dbReference>
<keyword evidence="4" id="KW-1185">Reference proteome</keyword>
<evidence type="ECO:0000256" key="1">
    <source>
        <dbReference type="ARBA" id="ARBA00022737"/>
    </source>
</evidence>
<accession>A0AA35GA51</accession>
<reference evidence="3" key="1">
    <citation type="submission" date="2022-03" db="EMBL/GenBank/DDBJ databases">
        <title>Complete genome sequence of Caldinitratiruptor microaerophilus.</title>
        <authorList>
            <person name="Mukaiyama R."/>
            <person name="Nishiyama T."/>
            <person name="Ueda K."/>
        </authorList>
    </citation>
    <scope>NUCLEOTIDE SEQUENCE</scope>
    <source>
        <strain evidence="3">JCM 16183</strain>
    </source>
</reference>
<dbReference type="PANTHER" id="PTHR43308">
    <property type="entry name" value="OUTER MEMBRANE PROTEIN ALPHA-RELATED"/>
    <property type="match status" value="1"/>
</dbReference>